<evidence type="ECO:0000256" key="3">
    <source>
        <dbReference type="ARBA" id="ARBA00022448"/>
    </source>
</evidence>
<keyword evidence="8 12" id="KW-0249">Electron transport</keyword>
<evidence type="ECO:0000256" key="9">
    <source>
        <dbReference type="ARBA" id="ARBA00022989"/>
    </source>
</evidence>
<keyword evidence="6 12" id="KW-0812">Transmembrane</keyword>
<evidence type="ECO:0000313" key="15">
    <source>
        <dbReference type="Proteomes" id="UP001162834"/>
    </source>
</evidence>
<feature type="transmembrane region" description="Helical" evidence="12">
    <location>
        <begin position="99"/>
        <end position="122"/>
    </location>
</feature>
<reference evidence="14" key="1">
    <citation type="journal article" date="2022" name="Int. J. Syst. Evol. Microbiol.">
        <title>Pseudomonas aegrilactucae sp. nov. and Pseudomonas morbosilactucae sp. nov., pathogens causing bacterial rot of lettuce in Japan.</title>
        <authorList>
            <person name="Sawada H."/>
            <person name="Fujikawa T."/>
            <person name="Satou M."/>
        </authorList>
    </citation>
    <scope>NUCLEOTIDE SEQUENCE</scope>
    <source>
        <strain evidence="14">0166_1</strain>
    </source>
</reference>
<evidence type="ECO:0000256" key="13">
    <source>
        <dbReference type="SAM" id="MobiDB-lite"/>
    </source>
</evidence>
<evidence type="ECO:0000256" key="12">
    <source>
        <dbReference type="PIRNR" id="PIRNR006446"/>
    </source>
</evidence>
<dbReference type="InterPro" id="IPR002585">
    <property type="entry name" value="Cyt-d_ubiquinol_oxidase_su_1"/>
</dbReference>
<organism evidence="14 15">
    <name type="scientific">Capillimicrobium parvum</name>
    <dbReference type="NCBI Taxonomy" id="2884022"/>
    <lineage>
        <taxon>Bacteria</taxon>
        <taxon>Bacillati</taxon>
        <taxon>Actinomycetota</taxon>
        <taxon>Thermoleophilia</taxon>
        <taxon>Solirubrobacterales</taxon>
        <taxon>Capillimicrobiaceae</taxon>
        <taxon>Capillimicrobium</taxon>
    </lineage>
</organism>
<keyword evidence="4 12" id="KW-1003">Cell membrane</keyword>
<dbReference type="Proteomes" id="UP001162834">
    <property type="component" value="Chromosome"/>
</dbReference>
<dbReference type="GO" id="GO:0016682">
    <property type="term" value="F:oxidoreductase activity, acting on diphenols and related substances as donors, oxygen as acceptor"/>
    <property type="evidence" value="ECO:0007669"/>
    <property type="project" value="TreeGrafter"/>
</dbReference>
<dbReference type="GO" id="GO:0005886">
    <property type="term" value="C:plasma membrane"/>
    <property type="evidence" value="ECO:0007669"/>
    <property type="project" value="UniProtKB-SubCell"/>
</dbReference>
<dbReference type="GO" id="GO:0020037">
    <property type="term" value="F:heme binding"/>
    <property type="evidence" value="ECO:0007669"/>
    <property type="project" value="TreeGrafter"/>
</dbReference>
<dbReference type="PANTHER" id="PTHR30365:SF14">
    <property type="entry name" value="CYTOCHROME BD MENAQUINOL OXIDASE SUBUNIT I-RELATED"/>
    <property type="match status" value="1"/>
</dbReference>
<feature type="transmembrane region" description="Helical" evidence="12">
    <location>
        <begin position="20"/>
        <end position="45"/>
    </location>
</feature>
<keyword evidence="15" id="KW-1185">Reference proteome</keyword>
<accession>A0A9E7C2I7</accession>
<keyword evidence="7 12" id="KW-0479">Metal-binding</keyword>
<evidence type="ECO:0000256" key="1">
    <source>
        <dbReference type="ARBA" id="ARBA00004651"/>
    </source>
</evidence>
<dbReference type="GO" id="GO:0019646">
    <property type="term" value="P:aerobic electron transport chain"/>
    <property type="evidence" value="ECO:0007669"/>
    <property type="project" value="InterPro"/>
</dbReference>
<evidence type="ECO:0000256" key="11">
    <source>
        <dbReference type="ARBA" id="ARBA00023136"/>
    </source>
</evidence>
<evidence type="ECO:0000256" key="8">
    <source>
        <dbReference type="ARBA" id="ARBA00022982"/>
    </source>
</evidence>
<gene>
    <name evidence="14" type="primary">ythA_2</name>
    <name evidence="14" type="ORF">DSM104329_04220</name>
</gene>
<evidence type="ECO:0000313" key="14">
    <source>
        <dbReference type="EMBL" id="UGS37799.1"/>
    </source>
</evidence>
<dbReference type="GO" id="GO:0070069">
    <property type="term" value="C:cytochrome complex"/>
    <property type="evidence" value="ECO:0007669"/>
    <property type="project" value="UniProtKB-UniRule"/>
</dbReference>
<evidence type="ECO:0000256" key="4">
    <source>
        <dbReference type="ARBA" id="ARBA00022475"/>
    </source>
</evidence>
<dbReference type="AlphaFoldDB" id="A0A9E7C2I7"/>
<feature type="transmembrane region" description="Helical" evidence="12">
    <location>
        <begin position="192"/>
        <end position="211"/>
    </location>
</feature>
<sequence length="465" mass="50442">MLMDSVPVFASQLGAARSQMAFTLGFHIILASIGVAFPAMMLIANYRGLKHDDHDALLLARRWSKVVAVTFAVGAVTGTVLSFEFGLLWPAFTGRFGKVFGVLFAVEGIFFFLEAIFIAIYIFGWKRLSPWAHFWSGVPVVICGLGGAFSVVAVNSWMNQPQGFSPTSGTVTSVDPFDVIFNPAVPYEVPHMILAAYLVTGFIVASIYAVGMLRGRRDRIHRLGLLIPLTVACIATPIQFLVGDTAARAIAEDQPIKFAGMECVQTTSTDVTEYIYGRCTSDGVKGGIGIPGFDSFLVGFSTSTQVTGLDTVAPQDRPPYNTMLHWAFDTMVGICTVLIALGAWFAFVWWRRRDIPRTRWFLRAVAVSGVLGVVALESGWIVTEVGRQPWIVYNVMRTEDAVTDASGVPIMFAVVVALYAVLAAVLIGTLRAMSRRWRSEGDDETDVPYGPSGPAPEPAPTGMAS</sequence>
<keyword evidence="11 12" id="KW-0472">Membrane</keyword>
<dbReference type="PIRSF" id="PIRSF006446">
    <property type="entry name" value="Cyt_quinol_oxidase_1"/>
    <property type="match status" value="1"/>
</dbReference>
<keyword evidence="14" id="KW-0560">Oxidoreductase</keyword>
<keyword evidence="3 12" id="KW-0813">Transport</keyword>
<comment type="subcellular location">
    <subcellularLocation>
        <location evidence="1">Cell membrane</location>
        <topology evidence="1">Multi-pass membrane protein</topology>
    </subcellularLocation>
</comment>
<evidence type="ECO:0000256" key="2">
    <source>
        <dbReference type="ARBA" id="ARBA00009819"/>
    </source>
</evidence>
<feature type="transmembrane region" description="Helical" evidence="12">
    <location>
        <begin position="223"/>
        <end position="242"/>
    </location>
</feature>
<feature type="transmembrane region" description="Helical" evidence="12">
    <location>
        <begin position="360"/>
        <end position="382"/>
    </location>
</feature>
<dbReference type="EMBL" id="CP087164">
    <property type="protein sequence ID" value="UGS37799.1"/>
    <property type="molecule type" value="Genomic_DNA"/>
</dbReference>
<evidence type="ECO:0000256" key="6">
    <source>
        <dbReference type="ARBA" id="ARBA00022692"/>
    </source>
</evidence>
<feature type="transmembrane region" description="Helical" evidence="12">
    <location>
        <begin position="134"/>
        <end position="158"/>
    </location>
</feature>
<comment type="similarity">
    <text evidence="2 12">Belongs to the cytochrome ubiquinol oxidase subunit 1 family.</text>
</comment>
<proteinExistence type="inferred from homology"/>
<feature type="transmembrane region" description="Helical" evidence="12">
    <location>
        <begin position="326"/>
        <end position="348"/>
    </location>
</feature>
<dbReference type="GO" id="GO:0009055">
    <property type="term" value="F:electron transfer activity"/>
    <property type="evidence" value="ECO:0007669"/>
    <property type="project" value="UniProtKB-UniRule"/>
</dbReference>
<evidence type="ECO:0000256" key="10">
    <source>
        <dbReference type="ARBA" id="ARBA00023004"/>
    </source>
</evidence>
<dbReference type="PANTHER" id="PTHR30365">
    <property type="entry name" value="CYTOCHROME D UBIQUINOL OXIDASE"/>
    <property type="match status" value="1"/>
</dbReference>
<name>A0A9E7C2I7_9ACTN</name>
<evidence type="ECO:0000256" key="5">
    <source>
        <dbReference type="ARBA" id="ARBA00022617"/>
    </source>
</evidence>
<dbReference type="EC" id="1.10.3.-" evidence="14"/>
<evidence type="ECO:0000256" key="7">
    <source>
        <dbReference type="ARBA" id="ARBA00022723"/>
    </source>
</evidence>
<protein>
    <submittedName>
        <fullName evidence="14">Cytochrome bd menaquinol oxidase subunit I</fullName>
        <ecNumber evidence="14">1.10.3.-</ecNumber>
    </submittedName>
</protein>
<dbReference type="RefSeq" id="WP_259311842.1">
    <property type="nucleotide sequence ID" value="NZ_CP087164.1"/>
</dbReference>
<feature type="transmembrane region" description="Helical" evidence="12">
    <location>
        <begin position="66"/>
        <end position="87"/>
    </location>
</feature>
<feature type="transmembrane region" description="Helical" evidence="12">
    <location>
        <begin position="410"/>
        <end position="430"/>
    </location>
</feature>
<keyword evidence="10 12" id="KW-0408">Iron</keyword>
<keyword evidence="5 12" id="KW-0349">Heme</keyword>
<dbReference type="KEGG" id="sbae:DSM104329_04220"/>
<feature type="region of interest" description="Disordered" evidence="13">
    <location>
        <begin position="439"/>
        <end position="465"/>
    </location>
</feature>
<dbReference type="GO" id="GO:0046872">
    <property type="term" value="F:metal ion binding"/>
    <property type="evidence" value="ECO:0007669"/>
    <property type="project" value="UniProtKB-UniRule"/>
</dbReference>
<keyword evidence="9 12" id="KW-1133">Transmembrane helix</keyword>
<dbReference type="Pfam" id="PF01654">
    <property type="entry name" value="Cyt_bd_oxida_I"/>
    <property type="match status" value="1"/>
</dbReference>